<dbReference type="InParanoid" id="A0A2K1XXZ7"/>
<dbReference type="AlphaFoldDB" id="A0A2K1XXZ7"/>
<dbReference type="Proteomes" id="UP000006729">
    <property type="component" value="Chromosome 14"/>
</dbReference>
<evidence type="ECO:0000256" key="1">
    <source>
        <dbReference type="SAM" id="MobiDB-lite"/>
    </source>
</evidence>
<sequence length="508" mass="54450">MPPTGKIGGADLCSWGIGSWGIGSAESAEPAKSAKGLDGKDCWSRQGGSGSHANMGENRQRRFLDEHGLDDGLSRPGRKIRPGDTLTKQRWFRHGGGSGGIGSADEIGRIGSRNRQNRQQVLAMSLDSPRLDKKDRRLRHWGSGSPRDSVGRFGSSVCFGSVGLDGKDCWSRQGGSGSHANMGENRQRRFLDEHGLDDGLSRPGRKIRPGDTLTKQRWFRHGGDSGGIGSADEIGRIGSSPGLDGKDCWSRQGGSGSHANMGENRQRRFLDEHGLDDGLSRPGRKIRPGDTLTKQRWYRHGGGSGGIGSADEIGRIGSSGLMRVGTWAAGSESKSFPEAAGKNAPRDGRGAVLESAAPTKSAKSTESADATAMPTGGDRQRIFAQLQVRRGEAAAQIFRRTWAGRWTVQGSGSHANRGGIGSAYLRSCRFVGEKRQRRFFDEHGLDDGLSRPGRKISPRLDEKDRRLRHWGSGSPRDSVGRFGSSVCFGSVGLLARRADASADLGSGQ</sequence>
<feature type="region of interest" description="Disordered" evidence="1">
    <location>
        <begin position="450"/>
        <end position="476"/>
    </location>
</feature>
<feature type="compositionally biased region" description="Basic and acidic residues" evidence="1">
    <location>
        <begin position="58"/>
        <end position="73"/>
    </location>
</feature>
<keyword evidence="3" id="KW-1185">Reference proteome</keyword>
<proteinExistence type="predicted"/>
<feature type="compositionally biased region" description="Low complexity" evidence="1">
    <location>
        <begin position="24"/>
        <end position="34"/>
    </location>
</feature>
<gene>
    <name evidence="2" type="ORF">POPTR_014G185600</name>
</gene>
<name>A0A2K1XXZ7_POPTR</name>
<protein>
    <submittedName>
        <fullName evidence="2">Uncharacterized protein</fullName>
    </submittedName>
</protein>
<reference evidence="2 3" key="1">
    <citation type="journal article" date="2006" name="Science">
        <title>The genome of black cottonwood, Populus trichocarpa (Torr. &amp; Gray).</title>
        <authorList>
            <person name="Tuskan G.A."/>
            <person name="Difazio S."/>
            <person name="Jansson S."/>
            <person name="Bohlmann J."/>
            <person name="Grigoriev I."/>
            <person name="Hellsten U."/>
            <person name="Putnam N."/>
            <person name="Ralph S."/>
            <person name="Rombauts S."/>
            <person name="Salamov A."/>
            <person name="Schein J."/>
            <person name="Sterck L."/>
            <person name="Aerts A."/>
            <person name="Bhalerao R.R."/>
            <person name="Bhalerao R.P."/>
            <person name="Blaudez D."/>
            <person name="Boerjan W."/>
            <person name="Brun A."/>
            <person name="Brunner A."/>
            <person name="Busov V."/>
            <person name="Campbell M."/>
            <person name="Carlson J."/>
            <person name="Chalot M."/>
            <person name="Chapman J."/>
            <person name="Chen G.L."/>
            <person name="Cooper D."/>
            <person name="Coutinho P.M."/>
            <person name="Couturier J."/>
            <person name="Covert S."/>
            <person name="Cronk Q."/>
            <person name="Cunningham R."/>
            <person name="Davis J."/>
            <person name="Degroeve S."/>
            <person name="Dejardin A."/>
            <person name="Depamphilis C."/>
            <person name="Detter J."/>
            <person name="Dirks B."/>
            <person name="Dubchak I."/>
            <person name="Duplessis S."/>
            <person name="Ehlting J."/>
            <person name="Ellis B."/>
            <person name="Gendler K."/>
            <person name="Goodstein D."/>
            <person name="Gribskov M."/>
            <person name="Grimwood J."/>
            <person name="Groover A."/>
            <person name="Gunter L."/>
            <person name="Hamberger B."/>
            <person name="Heinze B."/>
            <person name="Helariutta Y."/>
            <person name="Henrissat B."/>
            <person name="Holligan D."/>
            <person name="Holt R."/>
            <person name="Huang W."/>
            <person name="Islam-Faridi N."/>
            <person name="Jones S."/>
            <person name="Jones-Rhoades M."/>
            <person name="Jorgensen R."/>
            <person name="Joshi C."/>
            <person name="Kangasjarvi J."/>
            <person name="Karlsson J."/>
            <person name="Kelleher C."/>
            <person name="Kirkpatrick R."/>
            <person name="Kirst M."/>
            <person name="Kohler A."/>
            <person name="Kalluri U."/>
            <person name="Larimer F."/>
            <person name="Leebens-Mack J."/>
            <person name="Leple J.C."/>
            <person name="Locascio P."/>
            <person name="Lou Y."/>
            <person name="Lucas S."/>
            <person name="Martin F."/>
            <person name="Montanini B."/>
            <person name="Napoli C."/>
            <person name="Nelson D.R."/>
            <person name="Nelson C."/>
            <person name="Nieminen K."/>
            <person name="Nilsson O."/>
            <person name="Pereda V."/>
            <person name="Peter G."/>
            <person name="Philippe R."/>
            <person name="Pilate G."/>
            <person name="Poliakov A."/>
            <person name="Razumovskaya J."/>
            <person name="Richardson P."/>
            <person name="Rinaldi C."/>
            <person name="Ritland K."/>
            <person name="Rouze P."/>
            <person name="Ryaboy D."/>
            <person name="Schmutz J."/>
            <person name="Schrader J."/>
            <person name="Segerman B."/>
            <person name="Shin H."/>
            <person name="Siddiqui A."/>
            <person name="Sterky F."/>
            <person name="Terry A."/>
            <person name="Tsai C.J."/>
            <person name="Uberbacher E."/>
            <person name="Unneberg P."/>
            <person name="Vahala J."/>
            <person name="Wall K."/>
            <person name="Wessler S."/>
            <person name="Yang G."/>
            <person name="Yin T."/>
            <person name="Douglas C."/>
            <person name="Marra M."/>
            <person name="Sandberg G."/>
            <person name="Van de Peer Y."/>
            <person name="Rokhsar D."/>
        </authorList>
    </citation>
    <scope>NUCLEOTIDE SEQUENCE [LARGE SCALE GENOMIC DNA]</scope>
    <source>
        <strain evidence="3">cv. Nisqually</strain>
    </source>
</reference>
<organism evidence="2 3">
    <name type="scientific">Populus trichocarpa</name>
    <name type="common">Western balsam poplar</name>
    <name type="synonym">Populus balsamifera subsp. trichocarpa</name>
    <dbReference type="NCBI Taxonomy" id="3694"/>
    <lineage>
        <taxon>Eukaryota</taxon>
        <taxon>Viridiplantae</taxon>
        <taxon>Streptophyta</taxon>
        <taxon>Embryophyta</taxon>
        <taxon>Tracheophyta</taxon>
        <taxon>Spermatophyta</taxon>
        <taxon>Magnoliopsida</taxon>
        <taxon>eudicotyledons</taxon>
        <taxon>Gunneridae</taxon>
        <taxon>Pentapetalae</taxon>
        <taxon>rosids</taxon>
        <taxon>fabids</taxon>
        <taxon>Malpighiales</taxon>
        <taxon>Salicaceae</taxon>
        <taxon>Saliceae</taxon>
        <taxon>Populus</taxon>
    </lineage>
</organism>
<evidence type="ECO:0000313" key="2">
    <source>
        <dbReference type="EMBL" id="PNT05657.1"/>
    </source>
</evidence>
<feature type="region of interest" description="Disordered" evidence="1">
    <location>
        <begin position="24"/>
        <end position="117"/>
    </location>
</feature>
<evidence type="ECO:0000313" key="3">
    <source>
        <dbReference type="Proteomes" id="UP000006729"/>
    </source>
</evidence>
<feature type="region of interest" description="Disordered" evidence="1">
    <location>
        <begin position="330"/>
        <end position="375"/>
    </location>
</feature>
<accession>A0A2K1XXZ7</accession>
<dbReference type="EMBL" id="CM009303">
    <property type="protein sequence ID" value="PNT05657.1"/>
    <property type="molecule type" value="Genomic_DNA"/>
</dbReference>